<dbReference type="PANTHER" id="PTHR10165:SF35">
    <property type="entry name" value="RE23632P"/>
    <property type="match status" value="1"/>
</dbReference>
<evidence type="ECO:0000256" key="3">
    <source>
        <dbReference type="ARBA" id="ARBA00022692"/>
    </source>
</evidence>
<dbReference type="InterPro" id="IPR000326">
    <property type="entry name" value="PAP2/HPO"/>
</dbReference>
<evidence type="ECO:0000256" key="2">
    <source>
        <dbReference type="ARBA" id="ARBA00008816"/>
    </source>
</evidence>
<evidence type="ECO:0000256" key="5">
    <source>
        <dbReference type="ARBA" id="ARBA00023136"/>
    </source>
</evidence>
<feature type="transmembrane region" description="Helical" evidence="6">
    <location>
        <begin position="62"/>
        <end position="81"/>
    </location>
</feature>
<feature type="transmembrane region" description="Helical" evidence="6">
    <location>
        <begin position="292"/>
        <end position="311"/>
    </location>
</feature>
<keyword evidence="9" id="KW-1185">Reference proteome</keyword>
<reference evidence="8 9" key="1">
    <citation type="journal article" date="2015" name="Genome Biol. Evol.">
        <title>Phylogenomic analyses indicate that early fungi evolved digesting cell walls of algal ancestors of land plants.</title>
        <authorList>
            <person name="Chang Y."/>
            <person name="Wang S."/>
            <person name="Sekimoto S."/>
            <person name="Aerts A.L."/>
            <person name="Choi C."/>
            <person name="Clum A."/>
            <person name="LaButti K.M."/>
            <person name="Lindquist E.A."/>
            <person name="Yee Ngan C."/>
            <person name="Ohm R.A."/>
            <person name="Salamov A.A."/>
            <person name="Grigoriev I.V."/>
            <person name="Spatafora J.W."/>
            <person name="Berbee M.L."/>
        </authorList>
    </citation>
    <scope>NUCLEOTIDE SEQUENCE [LARGE SCALE GENOMIC DNA]</scope>
    <source>
        <strain evidence="8 9">JEL478</strain>
    </source>
</reference>
<sequence length="335" mass="36678">MEDIETAHTRQNISLSSDFLRAGAAPSQTQLVAENSADDAHDGHVDEPVPVRTLLKHHALDWLGGILMVIAGFAVAFIHPNERYFYPDDESISYAWKEDTYPTWALAIPLPIVPVVVFVLYSGIGRRRWDEVHRAVLAMVVAGGLTILVTDVFKVAVGRLRPDFIDACQPLASLVATAISTPSGPGRSLPPSSCTGLVWRIQDSRQSFPSGHTSYSFCGMGIVSLYLWERLSFAKRRDGGRGAWFGAEFGNGDGWKPSFVTLELFAVVVPLMAAALIGVSRIEDNKHHWSDVFAGAIVGLLSAFLAWVFFLRRPVSMNTLLSVALGRSVEIKRST</sequence>
<evidence type="ECO:0000313" key="9">
    <source>
        <dbReference type="Proteomes" id="UP000070544"/>
    </source>
</evidence>
<dbReference type="InterPro" id="IPR043216">
    <property type="entry name" value="PAP-like"/>
</dbReference>
<dbReference type="Proteomes" id="UP000070544">
    <property type="component" value="Unassembled WGS sequence"/>
</dbReference>
<organism evidence="8 9">
    <name type="scientific">Gonapodya prolifera (strain JEL478)</name>
    <name type="common">Monoblepharis prolifera</name>
    <dbReference type="NCBI Taxonomy" id="1344416"/>
    <lineage>
        <taxon>Eukaryota</taxon>
        <taxon>Fungi</taxon>
        <taxon>Fungi incertae sedis</taxon>
        <taxon>Chytridiomycota</taxon>
        <taxon>Chytridiomycota incertae sedis</taxon>
        <taxon>Monoblepharidomycetes</taxon>
        <taxon>Monoblepharidales</taxon>
        <taxon>Gonapodyaceae</taxon>
        <taxon>Gonapodya</taxon>
    </lineage>
</organism>
<gene>
    <name evidence="8" type="ORF">M427DRAFT_39579</name>
</gene>
<dbReference type="SUPFAM" id="SSF48317">
    <property type="entry name" value="Acid phosphatase/Vanadium-dependent haloperoxidase"/>
    <property type="match status" value="1"/>
</dbReference>
<dbReference type="EMBL" id="KQ965891">
    <property type="protein sequence ID" value="KXS09098.1"/>
    <property type="molecule type" value="Genomic_DNA"/>
</dbReference>
<protein>
    <submittedName>
        <fullName evidence="8">PAP2-domain-containing protein</fullName>
    </submittedName>
</protein>
<name>A0A138ZX61_GONPJ</name>
<dbReference type="OMA" id="NQHRYIE"/>
<dbReference type="AlphaFoldDB" id="A0A138ZX61"/>
<keyword evidence="4 6" id="KW-1133">Transmembrane helix</keyword>
<evidence type="ECO:0000256" key="1">
    <source>
        <dbReference type="ARBA" id="ARBA00004141"/>
    </source>
</evidence>
<keyword evidence="3 6" id="KW-0812">Transmembrane</keyword>
<feature type="domain" description="Phosphatidic acid phosphatase type 2/haloperoxidase" evidence="7">
    <location>
        <begin position="137"/>
        <end position="307"/>
    </location>
</feature>
<comment type="similarity">
    <text evidence="2">Belongs to the PA-phosphatase related phosphoesterase family.</text>
</comment>
<dbReference type="GO" id="GO:0006644">
    <property type="term" value="P:phospholipid metabolic process"/>
    <property type="evidence" value="ECO:0007669"/>
    <property type="project" value="InterPro"/>
</dbReference>
<dbReference type="SMART" id="SM00014">
    <property type="entry name" value="acidPPc"/>
    <property type="match status" value="1"/>
</dbReference>
<dbReference type="GO" id="GO:0008195">
    <property type="term" value="F:phosphatidate phosphatase activity"/>
    <property type="evidence" value="ECO:0007669"/>
    <property type="project" value="TreeGrafter"/>
</dbReference>
<feature type="transmembrane region" description="Helical" evidence="6">
    <location>
        <begin position="259"/>
        <end position="280"/>
    </location>
</feature>
<evidence type="ECO:0000256" key="4">
    <source>
        <dbReference type="ARBA" id="ARBA00022989"/>
    </source>
</evidence>
<evidence type="ECO:0000256" key="6">
    <source>
        <dbReference type="SAM" id="Phobius"/>
    </source>
</evidence>
<evidence type="ECO:0000313" key="8">
    <source>
        <dbReference type="EMBL" id="KXS09098.1"/>
    </source>
</evidence>
<dbReference type="Pfam" id="PF01569">
    <property type="entry name" value="PAP2"/>
    <property type="match status" value="1"/>
</dbReference>
<dbReference type="STRING" id="1344416.A0A138ZX61"/>
<feature type="transmembrane region" description="Helical" evidence="6">
    <location>
        <begin position="101"/>
        <end position="124"/>
    </location>
</feature>
<dbReference type="GO" id="GO:0016020">
    <property type="term" value="C:membrane"/>
    <property type="evidence" value="ECO:0007669"/>
    <property type="project" value="UniProtKB-SubCell"/>
</dbReference>
<dbReference type="OrthoDB" id="10030083at2759"/>
<proteinExistence type="inferred from homology"/>
<dbReference type="InterPro" id="IPR036938">
    <property type="entry name" value="PAP2/HPO_sf"/>
</dbReference>
<feature type="transmembrane region" description="Helical" evidence="6">
    <location>
        <begin position="136"/>
        <end position="157"/>
    </location>
</feature>
<feature type="transmembrane region" description="Helical" evidence="6">
    <location>
        <begin position="212"/>
        <end position="228"/>
    </location>
</feature>
<comment type="subcellular location">
    <subcellularLocation>
        <location evidence="1">Membrane</location>
        <topology evidence="1">Multi-pass membrane protein</topology>
    </subcellularLocation>
</comment>
<evidence type="ECO:0000259" key="7">
    <source>
        <dbReference type="SMART" id="SM00014"/>
    </source>
</evidence>
<keyword evidence="5 6" id="KW-0472">Membrane</keyword>
<dbReference type="GO" id="GO:0046839">
    <property type="term" value="P:phospholipid dephosphorylation"/>
    <property type="evidence" value="ECO:0007669"/>
    <property type="project" value="TreeGrafter"/>
</dbReference>
<dbReference type="CDD" id="cd03390">
    <property type="entry name" value="PAP2_containing_1_like"/>
    <property type="match status" value="1"/>
</dbReference>
<dbReference type="Gene3D" id="1.20.144.10">
    <property type="entry name" value="Phosphatidic acid phosphatase type 2/haloperoxidase"/>
    <property type="match status" value="1"/>
</dbReference>
<accession>A0A138ZX61</accession>
<dbReference type="PANTHER" id="PTHR10165">
    <property type="entry name" value="LIPID PHOSPHATE PHOSPHATASE"/>
    <property type="match status" value="1"/>
</dbReference>